<comment type="caution">
    <text evidence="3">The sequence shown here is derived from an EMBL/GenBank/DDBJ whole genome shotgun (WGS) entry which is preliminary data.</text>
</comment>
<evidence type="ECO:0000256" key="1">
    <source>
        <dbReference type="SAM" id="Coils"/>
    </source>
</evidence>
<protein>
    <submittedName>
        <fullName evidence="3">Uncharacterized protein</fullName>
    </submittedName>
</protein>
<feature type="coiled-coil region" evidence="1">
    <location>
        <begin position="235"/>
        <end position="262"/>
    </location>
</feature>
<evidence type="ECO:0000313" key="4">
    <source>
        <dbReference type="Proteomes" id="UP001189429"/>
    </source>
</evidence>
<dbReference type="InterPro" id="IPR050410">
    <property type="entry name" value="CCR4/nocturin_mRNA_transcr"/>
</dbReference>
<proteinExistence type="predicted"/>
<dbReference type="Proteomes" id="UP001189429">
    <property type="component" value="Unassembled WGS sequence"/>
</dbReference>
<dbReference type="PANTHER" id="PTHR12121">
    <property type="entry name" value="CARBON CATABOLITE REPRESSOR PROTEIN 4"/>
    <property type="match status" value="1"/>
</dbReference>
<accession>A0ABN9QA21</accession>
<feature type="compositionally biased region" description="Basic and acidic residues" evidence="2">
    <location>
        <begin position="142"/>
        <end position="158"/>
    </location>
</feature>
<keyword evidence="1" id="KW-0175">Coiled coil</keyword>
<name>A0ABN9QA21_9DINO</name>
<sequence length="505" mass="56484">MADEIERAPMTEVEVPADQAVNRVAIGPQSSEISPFSSGLRRLQFGKWKEGDSEFAGRAKIASFRASVAQVQWLARESRPDVAGPASLLAAALREPTVADAMVLTCKFLRGSAEQRITVWALDPVSVVFVTASDIRETYGEAWRHGDHGDNGRDHGDAGPRSPFGYGRAGRKDVAQSMQNAWTFRSRSMLCRREEAGECTPAAGSRDGAWEAGAGRRRGGPGCCCGGLFGGGLRQALLEEQLAHLRKQVADLQQRRGLLQDAVDQHGMWLRQMPLQFTVGHYNILAGYMGANMEPWFLYGPDLRPSRRRKVLEQHAAVGRDGRPAHPGWPNYARGVLTDEDRDRRGGGRAPAALRVERPQGDRLLEVIERLNTDVLSLVECDHYEDHFRPALVSLGYESVWRKRPRPTSKDGCCIAWRRNMFDLVGERKIEYRDKRDIKDRIALAVLLRVRLNGAMLCVVSTHLARNPEMIELDYLRTRQLLQLVETISSRPTERLTLQSSWQGT</sequence>
<feature type="region of interest" description="Disordered" evidence="2">
    <location>
        <begin position="142"/>
        <end position="170"/>
    </location>
</feature>
<dbReference type="SUPFAM" id="SSF56219">
    <property type="entry name" value="DNase I-like"/>
    <property type="match status" value="1"/>
</dbReference>
<evidence type="ECO:0000313" key="3">
    <source>
        <dbReference type="EMBL" id="CAK0801438.1"/>
    </source>
</evidence>
<reference evidence="3" key="1">
    <citation type="submission" date="2023-10" db="EMBL/GenBank/DDBJ databases">
        <authorList>
            <person name="Chen Y."/>
            <person name="Shah S."/>
            <person name="Dougan E. K."/>
            <person name="Thang M."/>
            <person name="Chan C."/>
        </authorList>
    </citation>
    <scope>NUCLEOTIDE SEQUENCE [LARGE SCALE GENOMIC DNA]</scope>
</reference>
<dbReference type="InterPro" id="IPR036691">
    <property type="entry name" value="Endo/exonu/phosph_ase_sf"/>
</dbReference>
<evidence type="ECO:0000256" key="2">
    <source>
        <dbReference type="SAM" id="MobiDB-lite"/>
    </source>
</evidence>
<gene>
    <name evidence="3" type="ORF">PCOR1329_LOCUS9308</name>
</gene>
<organism evidence="3 4">
    <name type="scientific">Prorocentrum cordatum</name>
    <dbReference type="NCBI Taxonomy" id="2364126"/>
    <lineage>
        <taxon>Eukaryota</taxon>
        <taxon>Sar</taxon>
        <taxon>Alveolata</taxon>
        <taxon>Dinophyceae</taxon>
        <taxon>Prorocentrales</taxon>
        <taxon>Prorocentraceae</taxon>
        <taxon>Prorocentrum</taxon>
    </lineage>
</organism>
<keyword evidence="4" id="KW-1185">Reference proteome</keyword>
<dbReference type="EMBL" id="CAUYUJ010002581">
    <property type="protein sequence ID" value="CAK0801438.1"/>
    <property type="molecule type" value="Genomic_DNA"/>
</dbReference>
<dbReference type="Gene3D" id="3.60.10.10">
    <property type="entry name" value="Endonuclease/exonuclease/phosphatase"/>
    <property type="match status" value="1"/>
</dbReference>
<dbReference type="PANTHER" id="PTHR12121:SF36">
    <property type="entry name" value="ENDONUCLEASE_EXONUCLEASE_PHOSPHATASE DOMAIN-CONTAINING PROTEIN"/>
    <property type="match status" value="1"/>
</dbReference>